<organism evidence="1 2">
    <name type="scientific">Ciona intestinalis</name>
    <name type="common">Transparent sea squirt</name>
    <name type="synonym">Ascidia intestinalis</name>
    <dbReference type="NCBI Taxonomy" id="7719"/>
    <lineage>
        <taxon>Eukaryota</taxon>
        <taxon>Metazoa</taxon>
        <taxon>Chordata</taxon>
        <taxon>Tunicata</taxon>
        <taxon>Ascidiacea</taxon>
        <taxon>Phlebobranchia</taxon>
        <taxon>Cionidae</taxon>
        <taxon>Ciona</taxon>
    </lineage>
</organism>
<reference evidence="1" key="3">
    <citation type="submission" date="2025-09" db="UniProtKB">
        <authorList>
            <consortium name="Ensembl"/>
        </authorList>
    </citation>
    <scope>IDENTIFICATION</scope>
</reference>
<dbReference type="Pfam" id="PF17784">
    <property type="entry name" value="Sulfotransfer_4"/>
    <property type="match status" value="1"/>
</dbReference>
<dbReference type="GeneTree" id="ENSGT00940000163713"/>
<dbReference type="Ensembl" id="ENSCINT00000017636.2">
    <property type="protein sequence ID" value="ENSCINP00000017636.2"/>
    <property type="gene ID" value="ENSCING00000008638.3"/>
</dbReference>
<dbReference type="AlphaFoldDB" id="F7AGX6"/>
<protein>
    <recommendedName>
        <fullName evidence="3">Sulfotransferase</fullName>
    </recommendedName>
</protein>
<evidence type="ECO:0000313" key="1">
    <source>
        <dbReference type="Ensembl" id="ENSCINP00000017636.2"/>
    </source>
</evidence>
<dbReference type="Gene3D" id="3.40.50.300">
    <property type="entry name" value="P-loop containing nucleotide triphosphate hydrolases"/>
    <property type="match status" value="1"/>
</dbReference>
<dbReference type="STRING" id="7719.ENSCINP00000017636"/>
<dbReference type="PANTHER" id="PTHR36978:SF4">
    <property type="entry name" value="P-LOOP CONTAINING NUCLEOSIDE TRIPHOSPHATE HYDROLASE PROTEIN"/>
    <property type="match status" value="1"/>
</dbReference>
<evidence type="ECO:0008006" key="3">
    <source>
        <dbReference type="Google" id="ProtNLM"/>
    </source>
</evidence>
<dbReference type="InterPro" id="IPR027417">
    <property type="entry name" value="P-loop_NTPase"/>
</dbReference>
<keyword evidence="2" id="KW-1185">Reference proteome</keyword>
<reference evidence="2" key="1">
    <citation type="journal article" date="2002" name="Science">
        <title>The draft genome of Ciona intestinalis: insights into chordate and vertebrate origins.</title>
        <authorList>
            <person name="Dehal P."/>
            <person name="Satou Y."/>
            <person name="Campbell R.K."/>
            <person name="Chapman J."/>
            <person name="Degnan B."/>
            <person name="De Tomaso A."/>
            <person name="Davidson B."/>
            <person name="Di Gregorio A."/>
            <person name="Gelpke M."/>
            <person name="Goodstein D.M."/>
            <person name="Harafuji N."/>
            <person name="Hastings K.E."/>
            <person name="Ho I."/>
            <person name="Hotta K."/>
            <person name="Huang W."/>
            <person name="Kawashima T."/>
            <person name="Lemaire P."/>
            <person name="Martinez D."/>
            <person name="Meinertzhagen I.A."/>
            <person name="Necula S."/>
            <person name="Nonaka M."/>
            <person name="Putnam N."/>
            <person name="Rash S."/>
            <person name="Saiga H."/>
            <person name="Satake M."/>
            <person name="Terry A."/>
            <person name="Yamada L."/>
            <person name="Wang H.G."/>
            <person name="Awazu S."/>
            <person name="Azumi K."/>
            <person name="Boore J."/>
            <person name="Branno M."/>
            <person name="Chin-Bow S."/>
            <person name="DeSantis R."/>
            <person name="Doyle S."/>
            <person name="Francino P."/>
            <person name="Keys D.N."/>
            <person name="Haga S."/>
            <person name="Hayashi H."/>
            <person name="Hino K."/>
            <person name="Imai K.S."/>
            <person name="Inaba K."/>
            <person name="Kano S."/>
            <person name="Kobayashi K."/>
            <person name="Kobayashi M."/>
            <person name="Lee B.I."/>
            <person name="Makabe K.W."/>
            <person name="Manohar C."/>
            <person name="Matassi G."/>
            <person name="Medina M."/>
            <person name="Mochizuki Y."/>
            <person name="Mount S."/>
            <person name="Morishita T."/>
            <person name="Miura S."/>
            <person name="Nakayama A."/>
            <person name="Nishizaka S."/>
            <person name="Nomoto H."/>
            <person name="Ohta F."/>
            <person name="Oishi K."/>
            <person name="Rigoutsos I."/>
            <person name="Sano M."/>
            <person name="Sasaki A."/>
            <person name="Sasakura Y."/>
            <person name="Shoguchi E."/>
            <person name="Shin-i T."/>
            <person name="Spagnuolo A."/>
            <person name="Stainier D."/>
            <person name="Suzuki M.M."/>
            <person name="Tassy O."/>
            <person name="Takatori N."/>
            <person name="Tokuoka M."/>
            <person name="Yagi K."/>
            <person name="Yoshizaki F."/>
            <person name="Wada S."/>
            <person name="Zhang C."/>
            <person name="Hyatt P.D."/>
            <person name="Larimer F."/>
            <person name="Detter C."/>
            <person name="Doggett N."/>
            <person name="Glavina T."/>
            <person name="Hawkins T."/>
            <person name="Richardson P."/>
            <person name="Lucas S."/>
            <person name="Kohara Y."/>
            <person name="Levine M."/>
            <person name="Satoh N."/>
            <person name="Rokhsar D.S."/>
        </authorList>
    </citation>
    <scope>NUCLEOTIDE SEQUENCE [LARGE SCALE GENOMIC DNA]</scope>
</reference>
<dbReference type="SUPFAM" id="SSF52540">
    <property type="entry name" value="P-loop containing nucleoside triphosphate hydrolases"/>
    <property type="match status" value="1"/>
</dbReference>
<reference evidence="1" key="2">
    <citation type="submission" date="2025-08" db="UniProtKB">
        <authorList>
            <consortium name="Ensembl"/>
        </authorList>
    </citation>
    <scope>IDENTIFICATION</scope>
</reference>
<accession>F7AGX6</accession>
<dbReference type="InterPro" id="IPR040632">
    <property type="entry name" value="Sulfotransfer_4"/>
</dbReference>
<evidence type="ECO:0000313" key="2">
    <source>
        <dbReference type="Proteomes" id="UP000008144"/>
    </source>
</evidence>
<name>F7AGX6_CIOIN</name>
<dbReference type="InParanoid" id="F7AGX6"/>
<dbReference type="OMA" id="CNTIHEW"/>
<proteinExistence type="predicted"/>
<dbReference type="PANTHER" id="PTHR36978">
    <property type="entry name" value="P-LOOP CONTAINING NUCLEOTIDE TRIPHOSPHATE HYDROLASE"/>
    <property type="match status" value="1"/>
</dbReference>
<sequence length="238" mass="28150">MKVIMAGFSKTGTKTMSAAFKLLGLKNYDYLESFWFHGDDWNRILTNDGSVEDFKRMFEDVDSVTDMPACLYWEEIHQAFPDAKIVFTTREENEWYTSLENQMRSFNENFMYKLLQLLTPSGRKYYTFSNNLRIALLGQPFPHRFHQRQTNKMLSLMRYRRHNLYVMQKAPKDKLLVYDLKQGWEPLCKFLSVEVPNFPFPHKNKGASVYDEMMEENPIAKRVINELKVIMACIGFLA</sequence>
<dbReference type="HOGENOM" id="CLU_061199_2_2_1"/>
<dbReference type="Proteomes" id="UP000008144">
    <property type="component" value="Unassembled WGS sequence"/>
</dbReference>